<organism evidence="3 4">
    <name type="scientific">Microbacterium dextranolyticum</name>
    <dbReference type="NCBI Taxonomy" id="36806"/>
    <lineage>
        <taxon>Bacteria</taxon>
        <taxon>Bacillati</taxon>
        <taxon>Actinomycetota</taxon>
        <taxon>Actinomycetes</taxon>
        <taxon>Micrococcales</taxon>
        <taxon>Microbacteriaceae</taxon>
        <taxon>Microbacterium</taxon>
    </lineage>
</organism>
<feature type="transmembrane region" description="Helical" evidence="2">
    <location>
        <begin position="125"/>
        <end position="146"/>
    </location>
</feature>
<feature type="transmembrane region" description="Helical" evidence="2">
    <location>
        <begin position="70"/>
        <end position="88"/>
    </location>
</feature>
<protein>
    <recommendedName>
        <fullName evidence="5">Acyl-CoA synthetase</fullName>
    </recommendedName>
</protein>
<evidence type="ECO:0000256" key="2">
    <source>
        <dbReference type="SAM" id="Phobius"/>
    </source>
</evidence>
<accession>A0A9W6HIN5</accession>
<name>A0A9W6HIN5_9MICO</name>
<feature type="transmembrane region" description="Helical" evidence="2">
    <location>
        <begin position="16"/>
        <end position="33"/>
    </location>
</feature>
<evidence type="ECO:0008006" key="5">
    <source>
        <dbReference type="Google" id="ProtNLM"/>
    </source>
</evidence>
<evidence type="ECO:0000313" key="3">
    <source>
        <dbReference type="EMBL" id="GLJ93980.1"/>
    </source>
</evidence>
<keyword evidence="2" id="KW-0472">Membrane</keyword>
<reference evidence="3" key="1">
    <citation type="journal article" date="2014" name="Int. J. Syst. Evol. Microbiol.">
        <title>Complete genome sequence of Corynebacterium casei LMG S-19264T (=DSM 44701T), isolated from a smear-ripened cheese.</title>
        <authorList>
            <consortium name="US DOE Joint Genome Institute (JGI-PGF)"/>
            <person name="Walter F."/>
            <person name="Albersmeier A."/>
            <person name="Kalinowski J."/>
            <person name="Ruckert C."/>
        </authorList>
    </citation>
    <scope>NUCLEOTIDE SEQUENCE</scope>
    <source>
        <strain evidence="3">VKM Ac-1940</strain>
    </source>
</reference>
<gene>
    <name evidence="3" type="ORF">GCM10017591_00410</name>
</gene>
<feature type="transmembrane region" description="Helical" evidence="2">
    <location>
        <begin position="94"/>
        <end position="113"/>
    </location>
</feature>
<evidence type="ECO:0000256" key="1">
    <source>
        <dbReference type="SAM" id="MobiDB-lite"/>
    </source>
</evidence>
<reference evidence="3" key="2">
    <citation type="submission" date="2023-01" db="EMBL/GenBank/DDBJ databases">
        <authorList>
            <person name="Sun Q."/>
            <person name="Evtushenko L."/>
        </authorList>
    </citation>
    <scope>NUCLEOTIDE SEQUENCE</scope>
    <source>
        <strain evidence="3">VKM Ac-1940</strain>
    </source>
</reference>
<feature type="transmembrane region" description="Helical" evidence="2">
    <location>
        <begin position="39"/>
        <end position="63"/>
    </location>
</feature>
<dbReference type="EMBL" id="BSER01000001">
    <property type="protein sequence ID" value="GLJ93980.1"/>
    <property type="molecule type" value="Genomic_DNA"/>
</dbReference>
<feature type="transmembrane region" description="Helical" evidence="2">
    <location>
        <begin position="166"/>
        <end position="192"/>
    </location>
</feature>
<keyword evidence="2" id="KW-1133">Transmembrane helix</keyword>
<proteinExistence type="predicted"/>
<feature type="region of interest" description="Disordered" evidence="1">
    <location>
        <begin position="201"/>
        <end position="231"/>
    </location>
</feature>
<dbReference type="AlphaFoldDB" id="A0A9W6HIN5"/>
<sequence>MTDATSRTFEVRHLQLARAVLAAMAAIMITFTADHSAAVGLAVFSGYAIATALVLLVAAWLVYPSGSRGPVVLLGALTLVAGMLTGIPPLRTTTLFFVAVIVWAFVTGIVELVTGLRARRGRDPFARDAILIGAVTIALGVGLLLVNPGYSLEYVIREAGPHAFTLTGITIGVGLFGGYAAIVAVFLGIAGFSPRREASVPSVADGSAQSPDRVDAARADNTPTHPAGETA</sequence>
<comment type="caution">
    <text evidence="3">The sequence shown here is derived from an EMBL/GenBank/DDBJ whole genome shotgun (WGS) entry which is preliminary data.</text>
</comment>
<dbReference type="Proteomes" id="UP001142291">
    <property type="component" value="Unassembled WGS sequence"/>
</dbReference>
<dbReference type="RefSeq" id="WP_204962513.1">
    <property type="nucleotide sequence ID" value="NZ_BAAAUR010000002.1"/>
</dbReference>
<keyword evidence="4" id="KW-1185">Reference proteome</keyword>
<keyword evidence="2" id="KW-0812">Transmembrane</keyword>
<evidence type="ECO:0000313" key="4">
    <source>
        <dbReference type="Proteomes" id="UP001142291"/>
    </source>
</evidence>